<comment type="similarity">
    <text evidence="5">Belongs to the ropporin family.</text>
</comment>
<dbReference type="InterPro" id="IPR047844">
    <property type="entry name" value="ROP_DD"/>
</dbReference>
<accession>A0A0K2TIX0</accession>
<evidence type="ECO:0008006" key="7">
    <source>
        <dbReference type="Google" id="ProtNLM"/>
    </source>
</evidence>
<dbReference type="SUPFAM" id="SSF47391">
    <property type="entry name" value="Dimerization-anchoring domain of cAMP-dependent PK regulatory subunit"/>
    <property type="match status" value="1"/>
</dbReference>
<dbReference type="Gene3D" id="1.20.890.10">
    <property type="entry name" value="cAMP-dependent protein kinase regulatory subunit, dimerization-anchoring domain"/>
    <property type="match status" value="1"/>
</dbReference>
<name>A0A0K2TIX0_LEPSM</name>
<dbReference type="PANTHER" id="PTHR14952:SF9">
    <property type="entry name" value="EF-HAND DOMAIN-CONTAINING PROTEIN"/>
    <property type="match status" value="1"/>
</dbReference>
<dbReference type="PANTHER" id="PTHR14952">
    <property type="entry name" value="ROPPORIN-1-LIKE PROTEIN"/>
    <property type="match status" value="1"/>
</dbReference>
<dbReference type="KEGG" id="lsm:121121553"/>
<dbReference type="GO" id="GO:0031514">
    <property type="term" value="C:motile cilium"/>
    <property type="evidence" value="ECO:0007669"/>
    <property type="project" value="UniProtKB-SubCell"/>
</dbReference>
<dbReference type="OMA" id="EPIYCSQ"/>
<organism evidence="6">
    <name type="scientific">Lepeophtheirus salmonis</name>
    <name type="common">Salmon louse</name>
    <name type="synonym">Caligus salmonis</name>
    <dbReference type="NCBI Taxonomy" id="72036"/>
    <lineage>
        <taxon>Eukaryota</taxon>
        <taxon>Metazoa</taxon>
        <taxon>Ecdysozoa</taxon>
        <taxon>Arthropoda</taxon>
        <taxon>Crustacea</taxon>
        <taxon>Multicrustacea</taxon>
        <taxon>Hexanauplia</taxon>
        <taxon>Copepoda</taxon>
        <taxon>Siphonostomatoida</taxon>
        <taxon>Caligidae</taxon>
        <taxon>Lepeophtheirus</taxon>
    </lineage>
</organism>
<evidence type="ECO:0000256" key="5">
    <source>
        <dbReference type="ARBA" id="ARBA00035651"/>
    </source>
</evidence>
<dbReference type="CDD" id="cd23019">
    <property type="entry name" value="DD_ROP"/>
    <property type="match status" value="1"/>
</dbReference>
<dbReference type="AlphaFoldDB" id="A0A0K2TIX0"/>
<dbReference type="EMBL" id="HACA01008095">
    <property type="protein sequence ID" value="CDW25456.1"/>
    <property type="molecule type" value="Transcribed_RNA"/>
</dbReference>
<dbReference type="OrthoDB" id="10067602at2759"/>
<evidence type="ECO:0000256" key="3">
    <source>
        <dbReference type="ARBA" id="ARBA00023069"/>
    </source>
</evidence>
<evidence type="ECO:0000256" key="4">
    <source>
        <dbReference type="ARBA" id="ARBA00023273"/>
    </source>
</evidence>
<evidence type="ECO:0000256" key="1">
    <source>
        <dbReference type="ARBA" id="ARBA00004230"/>
    </source>
</evidence>
<dbReference type="RefSeq" id="XP_040572444.1">
    <property type="nucleotide sequence ID" value="XM_040716510.2"/>
</dbReference>
<reference evidence="6" key="1">
    <citation type="submission" date="2014-05" db="EMBL/GenBank/DDBJ databases">
        <authorList>
            <person name="Chronopoulou M."/>
        </authorList>
    </citation>
    <scope>NUCLEOTIDE SEQUENCE</scope>
    <source>
        <tissue evidence="6">Whole organism</tissue>
    </source>
</reference>
<keyword evidence="4" id="KW-0966">Cell projection</keyword>
<keyword evidence="2" id="KW-0282">Flagellum</keyword>
<proteinExistence type="inferred from homology"/>
<protein>
    <recommendedName>
        <fullName evidence="7">Ropporin-1-like protein</fullName>
    </recommendedName>
</protein>
<dbReference type="GeneID" id="121121553"/>
<evidence type="ECO:0000313" key="6">
    <source>
        <dbReference type="EMBL" id="CDW25456.1"/>
    </source>
</evidence>
<keyword evidence="3" id="KW-0969">Cilium</keyword>
<evidence type="ECO:0000256" key="2">
    <source>
        <dbReference type="ARBA" id="ARBA00022846"/>
    </source>
</evidence>
<sequence length="221" mass="24855">MPCFNTSVSSNYPIQIPPEFPKILKSYTKAAIRTQPYDLLLWSASYFRCLANGEVPPIKERIEYPVQESGEAALTPGLLRILHKQIGNEGSTISKSILVRKWRGICLSQQTLENILNTGNHNDSEIDWDEFLIDATISMCVIVINVMEMLCDILTNHPEGISNYTLPDSIFLYFLTKVARKFDVKEANIEKTRTYLINVGANQGNILSVSNIKSPECPLSN</sequence>
<comment type="subcellular location">
    <subcellularLocation>
        <location evidence="1">Cell projection</location>
        <location evidence="1">Cilium</location>
        <location evidence="1">Flagellum</location>
    </subcellularLocation>
</comment>